<dbReference type="InterPro" id="IPR008915">
    <property type="entry name" value="Peptidase_M50"/>
</dbReference>
<dbReference type="Proteomes" id="UP000535491">
    <property type="component" value="Unassembled WGS sequence"/>
</dbReference>
<keyword evidence="5 15" id="KW-0645">Protease</keyword>
<dbReference type="CDD" id="cd06158">
    <property type="entry name" value="S2P-M50_like_1"/>
    <property type="match status" value="1"/>
</dbReference>
<evidence type="ECO:0000256" key="7">
    <source>
        <dbReference type="ARBA" id="ARBA00022723"/>
    </source>
</evidence>
<evidence type="ECO:0000256" key="12">
    <source>
        <dbReference type="ARBA" id="ARBA00023136"/>
    </source>
</evidence>
<feature type="transmembrane region" description="Helical" evidence="13">
    <location>
        <begin position="12"/>
        <end position="34"/>
    </location>
</feature>
<keyword evidence="8" id="KW-0378">Hydrolase</keyword>
<feature type="domain" description="Peptidase M50" evidence="14">
    <location>
        <begin position="132"/>
        <end position="180"/>
    </location>
</feature>
<evidence type="ECO:0000259" key="14">
    <source>
        <dbReference type="Pfam" id="PF02163"/>
    </source>
</evidence>
<evidence type="ECO:0000256" key="1">
    <source>
        <dbReference type="ARBA" id="ARBA00001947"/>
    </source>
</evidence>
<keyword evidence="12 13" id="KW-0472">Membrane</keyword>
<evidence type="ECO:0000256" key="8">
    <source>
        <dbReference type="ARBA" id="ARBA00022801"/>
    </source>
</evidence>
<evidence type="ECO:0000256" key="10">
    <source>
        <dbReference type="ARBA" id="ARBA00022989"/>
    </source>
</evidence>
<dbReference type="GO" id="GO:0008237">
    <property type="term" value="F:metallopeptidase activity"/>
    <property type="evidence" value="ECO:0007669"/>
    <property type="project" value="UniProtKB-KW"/>
</dbReference>
<dbReference type="Pfam" id="PF02163">
    <property type="entry name" value="Peptidase_M50"/>
    <property type="match status" value="1"/>
</dbReference>
<feature type="transmembrane region" description="Helical" evidence="13">
    <location>
        <begin position="135"/>
        <end position="157"/>
    </location>
</feature>
<sequence>MELPFLRYSLAEIPYVLFALSLAFAVHEFAHAYVAYRFGDPTAKNQGRLSLNPLVHLDVIGTIMIFLAGFGWAKPVPVNRFYFRQPRLAGVLVSVAGPVSNLVLAFIFMFLWIMVSKLGWVSGLSIADPGIANQLFQHVIMLNIVLFIFNLLPFPPLDGYRIIQDLVPNETRAKMTQYETYGIILFLVLAVTPLGDYVFDPIFNTAIPFILSTMSMILSPLL</sequence>
<proteinExistence type="inferred from homology"/>
<keyword evidence="10 13" id="KW-1133">Transmembrane helix</keyword>
<comment type="similarity">
    <text evidence="3">Belongs to the peptidase M50B family.</text>
</comment>
<evidence type="ECO:0000256" key="13">
    <source>
        <dbReference type="SAM" id="Phobius"/>
    </source>
</evidence>
<dbReference type="RefSeq" id="WP_181752124.1">
    <property type="nucleotide sequence ID" value="NZ_JACEIQ010000010.1"/>
</dbReference>
<keyword evidence="11" id="KW-0482">Metalloprotease</keyword>
<evidence type="ECO:0000256" key="3">
    <source>
        <dbReference type="ARBA" id="ARBA00007931"/>
    </source>
</evidence>
<dbReference type="GO" id="GO:0046872">
    <property type="term" value="F:metal ion binding"/>
    <property type="evidence" value="ECO:0007669"/>
    <property type="project" value="UniProtKB-KW"/>
</dbReference>
<evidence type="ECO:0000256" key="4">
    <source>
        <dbReference type="ARBA" id="ARBA00022475"/>
    </source>
</evidence>
<dbReference type="PANTHER" id="PTHR35864">
    <property type="entry name" value="ZINC METALLOPROTEASE MJ0611-RELATED"/>
    <property type="match status" value="1"/>
</dbReference>
<dbReference type="InterPro" id="IPR052348">
    <property type="entry name" value="Metallopeptidase_M50B"/>
</dbReference>
<dbReference type="PANTHER" id="PTHR35864:SF1">
    <property type="entry name" value="ZINC METALLOPROTEASE YWHC-RELATED"/>
    <property type="match status" value="1"/>
</dbReference>
<protein>
    <submittedName>
        <fullName evidence="15">Site-2 protease family protein</fullName>
    </submittedName>
</protein>
<dbReference type="EMBL" id="JACEIQ010000010">
    <property type="protein sequence ID" value="MBA4494891.1"/>
    <property type="molecule type" value="Genomic_DNA"/>
</dbReference>
<dbReference type="AlphaFoldDB" id="A0A7W1WS77"/>
<evidence type="ECO:0000313" key="15">
    <source>
        <dbReference type="EMBL" id="MBA4494891.1"/>
    </source>
</evidence>
<feature type="transmembrane region" description="Helical" evidence="13">
    <location>
        <begin position="54"/>
        <end position="76"/>
    </location>
</feature>
<keyword evidence="7" id="KW-0479">Metal-binding</keyword>
<name>A0A7W1WS77_9BACL</name>
<keyword evidence="6 13" id="KW-0812">Transmembrane</keyword>
<evidence type="ECO:0000256" key="5">
    <source>
        <dbReference type="ARBA" id="ARBA00022670"/>
    </source>
</evidence>
<keyword evidence="4" id="KW-1003">Cell membrane</keyword>
<evidence type="ECO:0000256" key="9">
    <source>
        <dbReference type="ARBA" id="ARBA00022833"/>
    </source>
</evidence>
<dbReference type="InterPro" id="IPR044537">
    <property type="entry name" value="Rip2-like"/>
</dbReference>
<evidence type="ECO:0000256" key="6">
    <source>
        <dbReference type="ARBA" id="ARBA00022692"/>
    </source>
</evidence>
<comment type="subcellular location">
    <subcellularLocation>
        <location evidence="2">Cell membrane</location>
        <topology evidence="2">Multi-pass membrane protein</topology>
    </subcellularLocation>
</comment>
<dbReference type="GO" id="GO:0006508">
    <property type="term" value="P:proteolysis"/>
    <property type="evidence" value="ECO:0007669"/>
    <property type="project" value="UniProtKB-KW"/>
</dbReference>
<keyword evidence="9" id="KW-0862">Zinc</keyword>
<organism evidence="15 16">
    <name type="scientific">Paenactinomyces guangxiensis</name>
    <dbReference type="NCBI Taxonomy" id="1490290"/>
    <lineage>
        <taxon>Bacteria</taxon>
        <taxon>Bacillati</taxon>
        <taxon>Bacillota</taxon>
        <taxon>Bacilli</taxon>
        <taxon>Bacillales</taxon>
        <taxon>Thermoactinomycetaceae</taxon>
        <taxon>Paenactinomyces</taxon>
    </lineage>
</organism>
<reference evidence="15 16" key="1">
    <citation type="submission" date="2020-07" db="EMBL/GenBank/DDBJ databases">
        <authorList>
            <person name="Feng H."/>
        </authorList>
    </citation>
    <scope>NUCLEOTIDE SEQUENCE [LARGE SCALE GENOMIC DNA]</scope>
    <source>
        <strain evidence="16">s-10</strain>
    </source>
</reference>
<comment type="caution">
    <text evidence="15">The sequence shown here is derived from an EMBL/GenBank/DDBJ whole genome shotgun (WGS) entry which is preliminary data.</text>
</comment>
<gene>
    <name evidence="15" type="ORF">H1191_11285</name>
</gene>
<evidence type="ECO:0000256" key="2">
    <source>
        <dbReference type="ARBA" id="ARBA00004651"/>
    </source>
</evidence>
<dbReference type="GO" id="GO:0005886">
    <property type="term" value="C:plasma membrane"/>
    <property type="evidence" value="ECO:0007669"/>
    <property type="project" value="UniProtKB-SubCell"/>
</dbReference>
<feature type="transmembrane region" description="Helical" evidence="13">
    <location>
        <begin position="178"/>
        <end position="195"/>
    </location>
</feature>
<comment type="cofactor">
    <cofactor evidence="1">
        <name>Zn(2+)</name>
        <dbReference type="ChEBI" id="CHEBI:29105"/>
    </cofactor>
</comment>
<accession>A0A7W1WS77</accession>
<feature type="transmembrane region" description="Helical" evidence="13">
    <location>
        <begin position="88"/>
        <end position="115"/>
    </location>
</feature>
<keyword evidence="16" id="KW-1185">Reference proteome</keyword>
<evidence type="ECO:0000313" key="16">
    <source>
        <dbReference type="Proteomes" id="UP000535491"/>
    </source>
</evidence>
<evidence type="ECO:0000256" key="11">
    <source>
        <dbReference type="ARBA" id="ARBA00023049"/>
    </source>
</evidence>